<feature type="chain" id="PRO_5039543492" evidence="2">
    <location>
        <begin position="31"/>
        <end position="176"/>
    </location>
</feature>
<reference evidence="4 5" key="1">
    <citation type="submission" date="2019-06" db="EMBL/GenBank/DDBJ databases">
        <title>Draft genome sequence of Miniimonas arenae KCTC 19750T isolated from sea sand.</title>
        <authorList>
            <person name="Park S.-J."/>
        </authorList>
    </citation>
    <scope>NUCLEOTIDE SEQUENCE [LARGE SCALE GENOMIC DNA]</scope>
    <source>
        <strain evidence="4 5">KCTC 19750</strain>
    </source>
</reference>
<evidence type="ECO:0000313" key="4">
    <source>
        <dbReference type="EMBL" id="TNU75903.1"/>
    </source>
</evidence>
<dbReference type="Proteomes" id="UP000313849">
    <property type="component" value="Unassembled WGS sequence"/>
</dbReference>
<dbReference type="AlphaFoldDB" id="A0A5C5BCH6"/>
<sequence>MWWGWRRRVRRTAVGLGAPAAALTAPVTLAVEGVYVSSTTAGEWLERIAADGLGVRSPVVAEVGDDGVTLRRTGAPDVVVPRAALLGARTERGIAGKVAQPGGIVVLRWRTGDVVLDTGVHPRHAADRARLVDAINAITPPPVGEPTAATAPGAPDSPGSLGAPDPSSARSQEDVA</sequence>
<organism evidence="4 5">
    <name type="scientific">Miniimonas arenae</name>
    <dbReference type="NCBI Taxonomy" id="676201"/>
    <lineage>
        <taxon>Bacteria</taxon>
        <taxon>Bacillati</taxon>
        <taxon>Actinomycetota</taxon>
        <taxon>Actinomycetes</taxon>
        <taxon>Micrococcales</taxon>
        <taxon>Beutenbergiaceae</taxon>
        <taxon>Miniimonas</taxon>
    </lineage>
</organism>
<evidence type="ECO:0000259" key="3">
    <source>
        <dbReference type="Pfam" id="PF25362"/>
    </source>
</evidence>
<dbReference type="Pfam" id="PF25362">
    <property type="entry name" value="bPH_11"/>
    <property type="match status" value="1"/>
</dbReference>
<evidence type="ECO:0000256" key="1">
    <source>
        <dbReference type="SAM" id="MobiDB-lite"/>
    </source>
</evidence>
<comment type="caution">
    <text evidence="4">The sequence shown here is derived from an EMBL/GenBank/DDBJ whole genome shotgun (WGS) entry which is preliminary data.</text>
</comment>
<protein>
    <submittedName>
        <fullName evidence="4">ABC transporter permease</fullName>
    </submittedName>
</protein>
<proteinExistence type="predicted"/>
<dbReference type="OrthoDB" id="3826692at2"/>
<feature type="compositionally biased region" description="Low complexity" evidence="1">
    <location>
        <begin position="145"/>
        <end position="159"/>
    </location>
</feature>
<keyword evidence="5" id="KW-1185">Reference proteome</keyword>
<accession>A0A5C5BCH6</accession>
<feature type="domain" description="PH" evidence="3">
    <location>
        <begin position="20"/>
        <end position="135"/>
    </location>
</feature>
<dbReference type="InterPro" id="IPR057446">
    <property type="entry name" value="PH_bac"/>
</dbReference>
<evidence type="ECO:0000256" key="2">
    <source>
        <dbReference type="SAM" id="SignalP"/>
    </source>
</evidence>
<feature type="signal peptide" evidence="2">
    <location>
        <begin position="1"/>
        <end position="30"/>
    </location>
</feature>
<dbReference type="EMBL" id="VENP01000014">
    <property type="protein sequence ID" value="TNU75903.1"/>
    <property type="molecule type" value="Genomic_DNA"/>
</dbReference>
<name>A0A5C5BCH6_9MICO</name>
<feature type="region of interest" description="Disordered" evidence="1">
    <location>
        <begin position="138"/>
        <end position="176"/>
    </location>
</feature>
<gene>
    <name evidence="4" type="ORF">FH969_05570</name>
</gene>
<keyword evidence="2" id="KW-0732">Signal</keyword>
<evidence type="ECO:0000313" key="5">
    <source>
        <dbReference type="Proteomes" id="UP000313849"/>
    </source>
</evidence>